<dbReference type="InterPro" id="IPR005149">
    <property type="entry name" value="Tscrpt_reg_PadR_N"/>
</dbReference>
<dbReference type="InterPro" id="IPR036390">
    <property type="entry name" value="WH_DNA-bd_sf"/>
</dbReference>
<dbReference type="InterPro" id="IPR036388">
    <property type="entry name" value="WH-like_DNA-bd_sf"/>
</dbReference>
<feature type="domain" description="Transcription regulator PadR N-terminal" evidence="1">
    <location>
        <begin position="23"/>
        <end position="81"/>
    </location>
</feature>
<gene>
    <name evidence="2" type="ORF">GCM10009838_85400</name>
</gene>
<accession>A0ABN2TFI8</accession>
<evidence type="ECO:0000259" key="1">
    <source>
        <dbReference type="Pfam" id="PF03551"/>
    </source>
</evidence>
<organism evidence="2 3">
    <name type="scientific">Catenulispora subtropica</name>
    <dbReference type="NCBI Taxonomy" id="450798"/>
    <lineage>
        <taxon>Bacteria</taxon>
        <taxon>Bacillati</taxon>
        <taxon>Actinomycetota</taxon>
        <taxon>Actinomycetes</taxon>
        <taxon>Catenulisporales</taxon>
        <taxon>Catenulisporaceae</taxon>
        <taxon>Catenulispora</taxon>
    </lineage>
</organism>
<sequence length="112" mass="12413">MRDVRVTLAVATLLRIFLEDPVEPRYGYDLMRLTGYPSGKLYPLLARLESAGWLHKEIERVDPSVAGRPARRHYRLSGEGLVAARRALAAVNEQVRLRPDGGPAPRPAASTP</sequence>
<evidence type="ECO:0000313" key="3">
    <source>
        <dbReference type="Proteomes" id="UP001499854"/>
    </source>
</evidence>
<dbReference type="EMBL" id="BAAAQM010000089">
    <property type="protein sequence ID" value="GAA2006072.1"/>
    <property type="molecule type" value="Genomic_DNA"/>
</dbReference>
<proteinExistence type="predicted"/>
<dbReference type="Proteomes" id="UP001499854">
    <property type="component" value="Unassembled WGS sequence"/>
</dbReference>
<keyword evidence="3" id="KW-1185">Reference proteome</keyword>
<name>A0ABN2TFI8_9ACTN</name>
<protein>
    <recommendedName>
        <fullName evidence="1">Transcription regulator PadR N-terminal domain-containing protein</fullName>
    </recommendedName>
</protein>
<dbReference type="Gene3D" id="1.10.10.10">
    <property type="entry name" value="Winged helix-like DNA-binding domain superfamily/Winged helix DNA-binding domain"/>
    <property type="match status" value="1"/>
</dbReference>
<reference evidence="2 3" key="1">
    <citation type="journal article" date="2019" name="Int. J. Syst. Evol. Microbiol.">
        <title>The Global Catalogue of Microorganisms (GCM) 10K type strain sequencing project: providing services to taxonomists for standard genome sequencing and annotation.</title>
        <authorList>
            <consortium name="The Broad Institute Genomics Platform"/>
            <consortium name="The Broad Institute Genome Sequencing Center for Infectious Disease"/>
            <person name="Wu L."/>
            <person name="Ma J."/>
        </authorList>
    </citation>
    <scope>NUCLEOTIDE SEQUENCE [LARGE SCALE GENOMIC DNA]</scope>
    <source>
        <strain evidence="2 3">JCM 16013</strain>
    </source>
</reference>
<dbReference type="SUPFAM" id="SSF46785">
    <property type="entry name" value="Winged helix' DNA-binding domain"/>
    <property type="match status" value="1"/>
</dbReference>
<dbReference type="Pfam" id="PF03551">
    <property type="entry name" value="PadR"/>
    <property type="match status" value="1"/>
</dbReference>
<comment type="caution">
    <text evidence="2">The sequence shown here is derived from an EMBL/GenBank/DDBJ whole genome shotgun (WGS) entry which is preliminary data.</text>
</comment>
<evidence type="ECO:0000313" key="2">
    <source>
        <dbReference type="EMBL" id="GAA2006072.1"/>
    </source>
</evidence>
<dbReference type="RefSeq" id="WP_344662957.1">
    <property type="nucleotide sequence ID" value="NZ_BAAAQM010000089.1"/>
</dbReference>